<proteinExistence type="predicted"/>
<name>A0ABQ9GSL5_9NEOP</name>
<organism evidence="1 2">
    <name type="scientific">Dryococelus australis</name>
    <dbReference type="NCBI Taxonomy" id="614101"/>
    <lineage>
        <taxon>Eukaryota</taxon>
        <taxon>Metazoa</taxon>
        <taxon>Ecdysozoa</taxon>
        <taxon>Arthropoda</taxon>
        <taxon>Hexapoda</taxon>
        <taxon>Insecta</taxon>
        <taxon>Pterygota</taxon>
        <taxon>Neoptera</taxon>
        <taxon>Polyneoptera</taxon>
        <taxon>Phasmatodea</taxon>
        <taxon>Verophasmatodea</taxon>
        <taxon>Anareolatae</taxon>
        <taxon>Phasmatidae</taxon>
        <taxon>Eurycanthinae</taxon>
        <taxon>Dryococelus</taxon>
    </lineage>
</organism>
<accession>A0ABQ9GSL5</accession>
<gene>
    <name evidence="1" type="ORF">PR048_022879</name>
</gene>
<sequence>MDSSAQTSSENAQGRHTTFIPFAFPVSAWPSRSGLCGRKRLNLRVGRVKGGINAAVRASGRKQGCKHFLWTMDGPDSSYSCLEIHICWKVDSEASMEPPIQTEYFLSGGAMIFIFMVEGARAVISFCILSAMPGYIVVPPERTVLAYRSFLMSTSHFMMEL</sequence>
<evidence type="ECO:0000313" key="2">
    <source>
        <dbReference type="Proteomes" id="UP001159363"/>
    </source>
</evidence>
<dbReference type="EMBL" id="JARBHB010000009">
    <property type="protein sequence ID" value="KAJ8874989.1"/>
    <property type="molecule type" value="Genomic_DNA"/>
</dbReference>
<protein>
    <submittedName>
        <fullName evidence="1">Uncharacterized protein</fullName>
    </submittedName>
</protein>
<dbReference type="Proteomes" id="UP001159363">
    <property type="component" value="Chromosome 8"/>
</dbReference>
<evidence type="ECO:0000313" key="1">
    <source>
        <dbReference type="EMBL" id="KAJ8874989.1"/>
    </source>
</evidence>
<reference evidence="1 2" key="1">
    <citation type="submission" date="2023-02" db="EMBL/GenBank/DDBJ databases">
        <title>LHISI_Scaffold_Assembly.</title>
        <authorList>
            <person name="Stuart O.P."/>
            <person name="Cleave R."/>
            <person name="Magrath M.J.L."/>
            <person name="Mikheyev A.S."/>
        </authorList>
    </citation>
    <scope>NUCLEOTIDE SEQUENCE [LARGE SCALE GENOMIC DNA]</scope>
    <source>
        <strain evidence="1">Daus_M_001</strain>
        <tissue evidence="1">Leg muscle</tissue>
    </source>
</reference>
<keyword evidence="2" id="KW-1185">Reference proteome</keyword>
<comment type="caution">
    <text evidence="1">The sequence shown here is derived from an EMBL/GenBank/DDBJ whole genome shotgun (WGS) entry which is preliminary data.</text>
</comment>